<dbReference type="InParanoid" id="D7EL72"/>
<evidence type="ECO:0000256" key="1">
    <source>
        <dbReference type="ARBA" id="ARBA00004651"/>
    </source>
</evidence>
<evidence type="ECO:0000256" key="6">
    <source>
        <dbReference type="ARBA" id="ARBA00023170"/>
    </source>
</evidence>
<dbReference type="GO" id="GO:0030425">
    <property type="term" value="C:dendrite"/>
    <property type="evidence" value="ECO:0000318"/>
    <property type="project" value="GO_Central"/>
</dbReference>
<organism evidence="9 10">
    <name type="scientific">Tribolium castaneum</name>
    <name type="common">Red flour beetle</name>
    <dbReference type="NCBI Taxonomy" id="7070"/>
    <lineage>
        <taxon>Eukaryota</taxon>
        <taxon>Metazoa</taxon>
        <taxon>Ecdysozoa</taxon>
        <taxon>Arthropoda</taxon>
        <taxon>Hexapoda</taxon>
        <taxon>Insecta</taxon>
        <taxon>Pterygota</taxon>
        <taxon>Neoptera</taxon>
        <taxon>Endopterygota</taxon>
        <taxon>Coleoptera</taxon>
        <taxon>Polyphaga</taxon>
        <taxon>Cucujiformia</taxon>
        <taxon>Tenebrionidae</taxon>
        <taxon>Tenebrionidae incertae sedis</taxon>
        <taxon>Tribolium</taxon>
    </lineage>
</organism>
<evidence type="ECO:0000256" key="3">
    <source>
        <dbReference type="ARBA" id="ARBA00022692"/>
    </source>
</evidence>
<dbReference type="PhylomeDB" id="D7EL72"/>
<keyword evidence="4 8" id="KW-1133">Transmembrane helix</keyword>
<dbReference type="GO" id="GO:0030424">
    <property type="term" value="C:axon"/>
    <property type="evidence" value="ECO:0000318"/>
    <property type="project" value="GO_Central"/>
</dbReference>
<dbReference type="GO" id="GO:0043025">
    <property type="term" value="C:neuronal cell body"/>
    <property type="evidence" value="ECO:0000318"/>
    <property type="project" value="GO_Central"/>
</dbReference>
<dbReference type="GO" id="GO:0008049">
    <property type="term" value="P:male courtship behavior"/>
    <property type="evidence" value="ECO:0000318"/>
    <property type="project" value="GO_Central"/>
</dbReference>
<evidence type="ECO:0000256" key="5">
    <source>
        <dbReference type="ARBA" id="ARBA00023136"/>
    </source>
</evidence>
<dbReference type="PANTHER" id="PTHR21143:SF133">
    <property type="entry name" value="GUSTATORY AND PHEROMONE RECEPTOR 32A-RELATED"/>
    <property type="match status" value="1"/>
</dbReference>
<reference evidence="9 10" key="1">
    <citation type="journal article" date="2008" name="Nature">
        <title>The genome of the model beetle and pest Tribolium castaneum.</title>
        <authorList>
            <consortium name="Tribolium Genome Sequencing Consortium"/>
            <person name="Richards S."/>
            <person name="Gibbs R.A."/>
            <person name="Weinstock G.M."/>
            <person name="Brown S.J."/>
            <person name="Denell R."/>
            <person name="Beeman R.W."/>
            <person name="Gibbs R."/>
            <person name="Beeman R.W."/>
            <person name="Brown S.J."/>
            <person name="Bucher G."/>
            <person name="Friedrich M."/>
            <person name="Grimmelikhuijzen C.J."/>
            <person name="Klingler M."/>
            <person name="Lorenzen M."/>
            <person name="Richards S."/>
            <person name="Roth S."/>
            <person name="Schroder R."/>
            <person name="Tautz D."/>
            <person name="Zdobnov E.M."/>
            <person name="Muzny D."/>
            <person name="Gibbs R.A."/>
            <person name="Weinstock G.M."/>
            <person name="Attaway T."/>
            <person name="Bell S."/>
            <person name="Buhay C.J."/>
            <person name="Chandrabose M.N."/>
            <person name="Chavez D."/>
            <person name="Clerk-Blankenburg K.P."/>
            <person name="Cree A."/>
            <person name="Dao M."/>
            <person name="Davis C."/>
            <person name="Chacko J."/>
            <person name="Dinh H."/>
            <person name="Dugan-Rocha S."/>
            <person name="Fowler G."/>
            <person name="Garner T.T."/>
            <person name="Garnes J."/>
            <person name="Gnirke A."/>
            <person name="Hawes A."/>
            <person name="Hernandez J."/>
            <person name="Hines S."/>
            <person name="Holder M."/>
            <person name="Hume J."/>
            <person name="Jhangiani S.N."/>
            <person name="Joshi V."/>
            <person name="Khan Z.M."/>
            <person name="Jackson L."/>
            <person name="Kovar C."/>
            <person name="Kowis A."/>
            <person name="Lee S."/>
            <person name="Lewis L.R."/>
            <person name="Margolis J."/>
            <person name="Morgan M."/>
            <person name="Nazareth L.V."/>
            <person name="Nguyen N."/>
            <person name="Okwuonu G."/>
            <person name="Parker D."/>
            <person name="Richards S."/>
            <person name="Ruiz S.J."/>
            <person name="Santibanez J."/>
            <person name="Savard J."/>
            <person name="Scherer S.E."/>
            <person name="Schneider B."/>
            <person name="Sodergren E."/>
            <person name="Tautz D."/>
            <person name="Vattahil S."/>
            <person name="Villasana D."/>
            <person name="White C.S."/>
            <person name="Wright R."/>
            <person name="Park Y."/>
            <person name="Beeman R.W."/>
            <person name="Lord J."/>
            <person name="Oppert B."/>
            <person name="Lorenzen M."/>
            <person name="Brown S."/>
            <person name="Wang L."/>
            <person name="Savard J."/>
            <person name="Tautz D."/>
            <person name="Richards S."/>
            <person name="Weinstock G."/>
            <person name="Gibbs R.A."/>
            <person name="Liu Y."/>
            <person name="Worley K."/>
            <person name="Weinstock G."/>
            <person name="Elsik C.G."/>
            <person name="Reese J.T."/>
            <person name="Elhaik E."/>
            <person name="Landan G."/>
            <person name="Graur D."/>
            <person name="Arensburger P."/>
            <person name="Atkinson P."/>
            <person name="Beeman R.W."/>
            <person name="Beidler J."/>
            <person name="Brown S.J."/>
            <person name="Demuth J.P."/>
            <person name="Drury D.W."/>
            <person name="Du Y.Z."/>
            <person name="Fujiwara H."/>
            <person name="Lorenzen M."/>
            <person name="Maselli V."/>
            <person name="Osanai M."/>
            <person name="Park Y."/>
            <person name="Robertson H.M."/>
            <person name="Tu Z."/>
            <person name="Wang J.J."/>
            <person name="Wang S."/>
            <person name="Richards S."/>
            <person name="Song H."/>
            <person name="Zhang L."/>
            <person name="Sodergren E."/>
            <person name="Werner D."/>
            <person name="Stanke M."/>
            <person name="Morgenstern B."/>
            <person name="Solovyev V."/>
            <person name="Kosarev P."/>
            <person name="Brown G."/>
            <person name="Chen H.C."/>
            <person name="Ermolaeva O."/>
            <person name="Hlavina W."/>
            <person name="Kapustin Y."/>
            <person name="Kiryutin B."/>
            <person name="Kitts P."/>
            <person name="Maglott D."/>
            <person name="Pruitt K."/>
            <person name="Sapojnikov V."/>
            <person name="Souvorov A."/>
            <person name="Mackey A.J."/>
            <person name="Waterhouse R.M."/>
            <person name="Wyder S."/>
            <person name="Zdobnov E.M."/>
            <person name="Zdobnov E.M."/>
            <person name="Wyder S."/>
            <person name="Kriventseva E.V."/>
            <person name="Kadowaki T."/>
            <person name="Bork P."/>
            <person name="Aranda M."/>
            <person name="Bao R."/>
            <person name="Beermann A."/>
            <person name="Berns N."/>
            <person name="Bolognesi R."/>
            <person name="Bonneton F."/>
            <person name="Bopp D."/>
            <person name="Brown S.J."/>
            <person name="Bucher G."/>
            <person name="Butts T."/>
            <person name="Chaumot A."/>
            <person name="Denell R.E."/>
            <person name="Ferrier D.E."/>
            <person name="Friedrich M."/>
            <person name="Gordon C.M."/>
            <person name="Jindra M."/>
            <person name="Klingler M."/>
            <person name="Lan Q."/>
            <person name="Lattorff H.M."/>
            <person name="Laudet V."/>
            <person name="von Levetsow C."/>
            <person name="Liu Z."/>
            <person name="Lutz R."/>
            <person name="Lynch J.A."/>
            <person name="da Fonseca R.N."/>
            <person name="Posnien N."/>
            <person name="Reuter R."/>
            <person name="Roth S."/>
            <person name="Savard J."/>
            <person name="Schinko J.B."/>
            <person name="Schmitt C."/>
            <person name="Schoppmeier M."/>
            <person name="Schroder R."/>
            <person name="Shippy T.D."/>
            <person name="Simonnet F."/>
            <person name="Marques-Souza H."/>
            <person name="Tautz D."/>
            <person name="Tomoyasu Y."/>
            <person name="Trauner J."/>
            <person name="Van der Zee M."/>
            <person name="Vervoort M."/>
            <person name="Wittkopp N."/>
            <person name="Wimmer E.A."/>
            <person name="Yang X."/>
            <person name="Jones A.K."/>
            <person name="Sattelle D.B."/>
            <person name="Ebert P.R."/>
            <person name="Nelson D."/>
            <person name="Scott J.G."/>
            <person name="Beeman R.W."/>
            <person name="Muthukrishnan S."/>
            <person name="Kramer K.J."/>
            <person name="Arakane Y."/>
            <person name="Beeman R.W."/>
            <person name="Zhu Q."/>
            <person name="Hogenkamp D."/>
            <person name="Dixit R."/>
            <person name="Oppert B."/>
            <person name="Jiang H."/>
            <person name="Zou Z."/>
            <person name="Marshall J."/>
            <person name="Elpidina E."/>
            <person name="Vinokurov K."/>
            <person name="Oppert C."/>
            <person name="Zou Z."/>
            <person name="Evans J."/>
            <person name="Lu Z."/>
            <person name="Zhao P."/>
            <person name="Sumathipala N."/>
            <person name="Altincicek B."/>
            <person name="Vilcinskas A."/>
            <person name="Williams M."/>
            <person name="Hultmark D."/>
            <person name="Hetru C."/>
            <person name="Jiang H."/>
            <person name="Grimmelikhuijzen C.J."/>
            <person name="Hauser F."/>
            <person name="Cazzamali G."/>
            <person name="Williamson M."/>
            <person name="Park Y."/>
            <person name="Li B."/>
            <person name="Tanaka Y."/>
            <person name="Predel R."/>
            <person name="Neupert S."/>
            <person name="Schachtner J."/>
            <person name="Verleyen P."/>
            <person name="Raible F."/>
            <person name="Bork P."/>
            <person name="Friedrich M."/>
            <person name="Walden K.K."/>
            <person name="Robertson H.M."/>
            <person name="Angeli S."/>
            <person name="Foret S."/>
            <person name="Bucher G."/>
            <person name="Schuetz S."/>
            <person name="Maleszka R."/>
            <person name="Wimmer E.A."/>
            <person name="Beeman R.W."/>
            <person name="Lorenzen M."/>
            <person name="Tomoyasu Y."/>
            <person name="Miller S.C."/>
            <person name="Grossmann D."/>
            <person name="Bucher G."/>
        </authorList>
    </citation>
    <scope>NUCLEOTIDE SEQUENCE [LARGE SCALE GENOMIC DNA]</scope>
    <source>
        <strain evidence="9 10">Georgia GA2</strain>
    </source>
</reference>
<dbReference type="PANTHER" id="PTHR21143">
    <property type="entry name" value="INVERTEBRATE GUSTATORY RECEPTOR"/>
    <property type="match status" value="1"/>
</dbReference>
<dbReference type="GO" id="GO:0007165">
    <property type="term" value="P:signal transduction"/>
    <property type="evidence" value="ECO:0007669"/>
    <property type="project" value="UniProtKB-KW"/>
</dbReference>
<feature type="transmembrane region" description="Helical" evidence="8">
    <location>
        <begin position="55"/>
        <end position="76"/>
    </location>
</feature>
<protein>
    <recommendedName>
        <fullName evidence="8">Gustatory receptor</fullName>
    </recommendedName>
</protein>
<evidence type="ECO:0000256" key="2">
    <source>
        <dbReference type="ARBA" id="ARBA00022475"/>
    </source>
</evidence>
<dbReference type="HOGENOM" id="CLU_788295_0_0_1"/>
<dbReference type="GO" id="GO:0005886">
    <property type="term" value="C:plasma membrane"/>
    <property type="evidence" value="ECO:0007669"/>
    <property type="project" value="UniProtKB-SubCell"/>
</dbReference>
<feature type="transmembrane region" description="Helical" evidence="8">
    <location>
        <begin position="207"/>
        <end position="228"/>
    </location>
</feature>
<feature type="transmembrane region" description="Helical" evidence="8">
    <location>
        <begin position="25"/>
        <end position="43"/>
    </location>
</feature>
<comment type="caution">
    <text evidence="8">Lacks conserved residue(s) required for the propagation of feature annotation.</text>
</comment>
<keyword evidence="2 8" id="KW-1003">Cell membrane</keyword>
<dbReference type="Proteomes" id="UP000007266">
    <property type="component" value="Linkage group 2"/>
</dbReference>
<accession>D7EL72</accession>
<keyword evidence="3 8" id="KW-0812">Transmembrane</keyword>
<comment type="function">
    <text evidence="8">Gustatory receptor which mediates acceptance or avoidance behavior, depending on its substrates.</text>
</comment>
<gene>
    <name evidence="9" type="primary">TcGr179</name>
    <name evidence="9" type="ORF">TcasGA2_TC030266</name>
</gene>
<feature type="transmembrane region" description="Helical" evidence="8">
    <location>
        <begin position="107"/>
        <end position="130"/>
    </location>
</feature>
<comment type="subcellular location">
    <subcellularLocation>
        <location evidence="1 8">Cell membrane</location>
        <topology evidence="1 8">Multi-pass membrane protein</topology>
    </subcellularLocation>
</comment>
<sequence length="352" mass="40928">MSNQFGYCPFLKKIIPVLKLTQTKLFVFLKCFLTTILAIFSIYNTFNKFANRLFVIRITAIVYIFLDLLYIGSIVVSELTFEHTLLNIVNHLMTMEEQLPKRKSASVVMLLGASFLSHIVTIGCVISFVLSEGYSNEWDNNVHVAHAINANLLKTWAHVKFTTIFFIISKDFEELNKVFYNCSNQKRRNVMHLHMTLSNISRQMNTIFSFVLVFSVAFYFVNLIARIIQIYCMYAFGTSRIHNHEAIGLAVETFRLLVVVWVSKRCMCQANEIKNVVCKILINTRNKVQRKEFNAYALQMFHETLEITAGGCFVIDFTLIFTIITAGSNYVVIILQFLYYDNQYTYRLRLWN</sequence>
<evidence type="ECO:0000256" key="7">
    <source>
        <dbReference type="ARBA" id="ARBA00023224"/>
    </source>
</evidence>
<keyword evidence="10" id="KW-1185">Reference proteome</keyword>
<dbReference type="EMBL" id="KQ971310">
    <property type="protein sequence ID" value="EFA11924.1"/>
    <property type="molecule type" value="Genomic_DNA"/>
</dbReference>
<keyword evidence="6 8" id="KW-0675">Receptor</keyword>
<reference evidence="9 10" key="2">
    <citation type="journal article" date="2010" name="Nucleic Acids Res.">
        <title>BeetleBase in 2010: revisions to provide comprehensive genomic information for Tribolium castaneum.</title>
        <authorList>
            <person name="Kim H.S."/>
            <person name="Murphy T."/>
            <person name="Xia J."/>
            <person name="Caragea D."/>
            <person name="Park Y."/>
            <person name="Beeman R.W."/>
            <person name="Lorenzen M.D."/>
            <person name="Butcher S."/>
            <person name="Manak J.R."/>
            <person name="Brown S.J."/>
        </authorList>
    </citation>
    <scope>GENOME REANNOTATION</scope>
    <source>
        <strain evidence="9 10">Georgia GA2</strain>
    </source>
</reference>
<evidence type="ECO:0000313" key="9">
    <source>
        <dbReference type="EMBL" id="EFA11924.1"/>
    </source>
</evidence>
<dbReference type="AlphaFoldDB" id="D7EL72"/>
<evidence type="ECO:0000313" key="10">
    <source>
        <dbReference type="Proteomes" id="UP000007266"/>
    </source>
</evidence>
<keyword evidence="5 8" id="KW-0472">Membrane</keyword>
<comment type="similarity">
    <text evidence="8">Belongs to the insect chemoreceptor superfamily. Gustatory receptor (GR) family.</text>
</comment>
<dbReference type="InterPro" id="IPR013604">
    <property type="entry name" value="7TM_chemorcpt"/>
</dbReference>
<dbReference type="OMA" id="HVAHAIN"/>
<keyword evidence="7 8" id="KW-0807">Transducer</keyword>
<proteinExistence type="inferred from homology"/>
<dbReference type="GO" id="GO:0050909">
    <property type="term" value="P:sensory perception of taste"/>
    <property type="evidence" value="ECO:0007669"/>
    <property type="project" value="InterPro"/>
</dbReference>
<evidence type="ECO:0000256" key="8">
    <source>
        <dbReference type="RuleBase" id="RU363108"/>
    </source>
</evidence>
<evidence type="ECO:0000256" key="4">
    <source>
        <dbReference type="ARBA" id="ARBA00022989"/>
    </source>
</evidence>
<feature type="transmembrane region" description="Helical" evidence="8">
    <location>
        <begin position="319"/>
        <end position="340"/>
    </location>
</feature>
<name>D7EL72_TRICA</name>
<dbReference type="Pfam" id="PF08395">
    <property type="entry name" value="7tm_7"/>
    <property type="match status" value="1"/>
</dbReference>
<dbReference type="GO" id="GO:0007635">
    <property type="term" value="P:chemosensory behavior"/>
    <property type="evidence" value="ECO:0000318"/>
    <property type="project" value="GO_Central"/>
</dbReference>